<organism evidence="3 4">
    <name type="scientific">Operophtera brumata</name>
    <name type="common">Winter moth</name>
    <name type="synonym">Phalaena brumata</name>
    <dbReference type="NCBI Taxonomy" id="104452"/>
    <lineage>
        <taxon>Eukaryota</taxon>
        <taxon>Metazoa</taxon>
        <taxon>Ecdysozoa</taxon>
        <taxon>Arthropoda</taxon>
        <taxon>Hexapoda</taxon>
        <taxon>Insecta</taxon>
        <taxon>Pterygota</taxon>
        <taxon>Neoptera</taxon>
        <taxon>Endopterygota</taxon>
        <taxon>Lepidoptera</taxon>
        <taxon>Glossata</taxon>
        <taxon>Ditrysia</taxon>
        <taxon>Geometroidea</taxon>
        <taxon>Geometridae</taxon>
        <taxon>Larentiinae</taxon>
        <taxon>Operophtera</taxon>
    </lineage>
</organism>
<keyword evidence="2" id="KW-1133">Transmembrane helix</keyword>
<dbReference type="Pfam" id="PF12259">
    <property type="entry name" value="Baculo_F"/>
    <property type="match status" value="1"/>
</dbReference>
<dbReference type="EMBL" id="JTDY01002935">
    <property type="protein sequence ID" value="KOB70460.1"/>
    <property type="molecule type" value="Genomic_DNA"/>
</dbReference>
<keyword evidence="4" id="KW-1185">Reference proteome</keyword>
<keyword evidence="2" id="KW-0812">Transmembrane</keyword>
<evidence type="ECO:0000313" key="4">
    <source>
        <dbReference type="Proteomes" id="UP000037510"/>
    </source>
</evidence>
<feature type="region of interest" description="Disordered" evidence="1">
    <location>
        <begin position="538"/>
        <end position="557"/>
    </location>
</feature>
<comment type="caution">
    <text evidence="3">The sequence shown here is derived from an EMBL/GenBank/DDBJ whole genome shotgun (WGS) entry which is preliminary data.</text>
</comment>
<sequence>MNELEHYNNILLGKQFTRTQRTRQPRGLINGVGFLANKLFGVLDQEFAEQYEHDIETIRENEKHLSLLWKNQTSVVEGEFNLIKRVEASIDKQRKVFNQHLNNIEKSLNTQKDDLQLVSNSGDFTLSSVIAQGVLLSLHNIQETIIDSLTNVYAGKFNFHLLTPEQLRDEMTIITGLLSRDMTLPLNNLQSDLSKMYHLLTVKARASNKFIIFEIKTPLVSRDNFELYHLIPIPQQIENRMISLVPISNYVAVNMQKDSYVTITKRDLHNCIEFDNDSHLCSLKQPIYQMKLDKHLCVKGQLSNQCQTMTSSCMDSWVELNKINTYLYFCCGQCSVRIICEHQITAEQLHKSGIMTINEECIIKSNALTIYAHKTQSNTLKREADVIKIEIPPINNIINLSIPTSVENQSLYSDHQEYFEEIDRQIKQLKDSASADVLTEPLSYHDVHHYVVIYLVLFAGVVIGIAVLVWRRRRAPAPLPGAPAAAPSSLTPPARADIELRATSFEPHAIKCVNLGDEDISYVLSNSDYEEDDFVDEEMDKDPPVNVAHANIYGSDE</sequence>
<accession>A0A0L7L4W7</accession>
<feature type="transmembrane region" description="Helical" evidence="2">
    <location>
        <begin position="451"/>
        <end position="470"/>
    </location>
</feature>
<dbReference type="InterPro" id="IPR022048">
    <property type="entry name" value="Envelope_fusion-like"/>
</dbReference>
<protein>
    <submittedName>
        <fullName evidence="3">Iris-A</fullName>
    </submittedName>
</protein>
<evidence type="ECO:0000256" key="2">
    <source>
        <dbReference type="SAM" id="Phobius"/>
    </source>
</evidence>
<proteinExistence type="predicted"/>
<dbReference type="Proteomes" id="UP000037510">
    <property type="component" value="Unassembled WGS sequence"/>
</dbReference>
<name>A0A0L7L4W7_OPEBR</name>
<evidence type="ECO:0000313" key="3">
    <source>
        <dbReference type="EMBL" id="KOB70460.1"/>
    </source>
</evidence>
<keyword evidence="2" id="KW-0472">Membrane</keyword>
<evidence type="ECO:0000256" key="1">
    <source>
        <dbReference type="SAM" id="MobiDB-lite"/>
    </source>
</evidence>
<reference evidence="3 4" key="1">
    <citation type="journal article" date="2015" name="Genome Biol. Evol.">
        <title>The genome of winter moth (Operophtera brumata) provides a genomic perspective on sexual dimorphism and phenology.</title>
        <authorList>
            <person name="Derks M.F."/>
            <person name="Smit S."/>
            <person name="Salis L."/>
            <person name="Schijlen E."/>
            <person name="Bossers A."/>
            <person name="Mateman C."/>
            <person name="Pijl A.S."/>
            <person name="de Ridder D."/>
            <person name="Groenen M.A."/>
            <person name="Visser M.E."/>
            <person name="Megens H.J."/>
        </authorList>
    </citation>
    <scope>NUCLEOTIDE SEQUENCE [LARGE SCALE GENOMIC DNA]</scope>
    <source>
        <strain evidence="3">WM2013NL</strain>
        <tissue evidence="3">Head and thorax</tissue>
    </source>
</reference>
<dbReference type="AlphaFoldDB" id="A0A0L7L4W7"/>
<gene>
    <name evidence="3" type="ORF">OBRU01_14455</name>
</gene>